<organism evidence="1 2">
    <name type="scientific">Crucibulum laeve</name>
    <dbReference type="NCBI Taxonomy" id="68775"/>
    <lineage>
        <taxon>Eukaryota</taxon>
        <taxon>Fungi</taxon>
        <taxon>Dikarya</taxon>
        <taxon>Basidiomycota</taxon>
        <taxon>Agaricomycotina</taxon>
        <taxon>Agaricomycetes</taxon>
        <taxon>Agaricomycetidae</taxon>
        <taxon>Agaricales</taxon>
        <taxon>Agaricineae</taxon>
        <taxon>Nidulariaceae</taxon>
        <taxon>Crucibulum</taxon>
    </lineage>
</organism>
<name>A0A5C3LH45_9AGAR</name>
<protein>
    <submittedName>
        <fullName evidence="1">Uncharacterized protein</fullName>
    </submittedName>
</protein>
<accession>A0A5C3LH45</accession>
<dbReference type="Proteomes" id="UP000308652">
    <property type="component" value="Unassembled WGS sequence"/>
</dbReference>
<dbReference type="AlphaFoldDB" id="A0A5C3LH45"/>
<reference evidence="1 2" key="1">
    <citation type="journal article" date="2019" name="Nat. Ecol. Evol.">
        <title>Megaphylogeny resolves global patterns of mushroom evolution.</title>
        <authorList>
            <person name="Varga T."/>
            <person name="Krizsan K."/>
            <person name="Foldi C."/>
            <person name="Dima B."/>
            <person name="Sanchez-Garcia M."/>
            <person name="Sanchez-Ramirez S."/>
            <person name="Szollosi G.J."/>
            <person name="Szarkandi J.G."/>
            <person name="Papp V."/>
            <person name="Albert L."/>
            <person name="Andreopoulos W."/>
            <person name="Angelini C."/>
            <person name="Antonin V."/>
            <person name="Barry K.W."/>
            <person name="Bougher N.L."/>
            <person name="Buchanan P."/>
            <person name="Buyck B."/>
            <person name="Bense V."/>
            <person name="Catcheside P."/>
            <person name="Chovatia M."/>
            <person name="Cooper J."/>
            <person name="Damon W."/>
            <person name="Desjardin D."/>
            <person name="Finy P."/>
            <person name="Geml J."/>
            <person name="Haridas S."/>
            <person name="Hughes K."/>
            <person name="Justo A."/>
            <person name="Karasinski D."/>
            <person name="Kautmanova I."/>
            <person name="Kiss B."/>
            <person name="Kocsube S."/>
            <person name="Kotiranta H."/>
            <person name="LaButti K.M."/>
            <person name="Lechner B.E."/>
            <person name="Liimatainen K."/>
            <person name="Lipzen A."/>
            <person name="Lukacs Z."/>
            <person name="Mihaltcheva S."/>
            <person name="Morgado L.N."/>
            <person name="Niskanen T."/>
            <person name="Noordeloos M.E."/>
            <person name="Ohm R.A."/>
            <person name="Ortiz-Santana B."/>
            <person name="Ovrebo C."/>
            <person name="Racz N."/>
            <person name="Riley R."/>
            <person name="Savchenko A."/>
            <person name="Shiryaev A."/>
            <person name="Soop K."/>
            <person name="Spirin V."/>
            <person name="Szebenyi C."/>
            <person name="Tomsovsky M."/>
            <person name="Tulloss R.E."/>
            <person name="Uehling J."/>
            <person name="Grigoriev I.V."/>
            <person name="Vagvolgyi C."/>
            <person name="Papp T."/>
            <person name="Martin F.M."/>
            <person name="Miettinen O."/>
            <person name="Hibbett D.S."/>
            <person name="Nagy L.G."/>
        </authorList>
    </citation>
    <scope>NUCLEOTIDE SEQUENCE [LARGE SCALE GENOMIC DNA]</scope>
    <source>
        <strain evidence="1 2">CBS 166.37</strain>
    </source>
</reference>
<dbReference type="EMBL" id="ML213686">
    <property type="protein sequence ID" value="TFK32128.1"/>
    <property type="molecule type" value="Genomic_DNA"/>
</dbReference>
<evidence type="ECO:0000313" key="1">
    <source>
        <dbReference type="EMBL" id="TFK32128.1"/>
    </source>
</evidence>
<dbReference type="OrthoDB" id="3063888at2759"/>
<proteinExistence type="predicted"/>
<sequence>MDLGPLVGVERGFRTRERMQFSGGIGGVEMYSQSIGRSADIRDCRSCSPLNSIITRLSSLSSLSVRSTRFELHLPDLSDDVRVEHLPEQVEVVMEVEQ</sequence>
<evidence type="ECO:0000313" key="2">
    <source>
        <dbReference type="Proteomes" id="UP000308652"/>
    </source>
</evidence>
<keyword evidence="2" id="KW-1185">Reference proteome</keyword>
<gene>
    <name evidence="1" type="ORF">BDQ12DRAFT_527485</name>
</gene>